<dbReference type="Pfam" id="PF02830">
    <property type="entry name" value="V4R"/>
    <property type="match status" value="1"/>
</dbReference>
<proteinExistence type="inferred from homology"/>
<dbReference type="PANTHER" id="PTHR33744">
    <property type="entry name" value="CARBOHYDRATE DIACID REGULATOR"/>
    <property type="match status" value="1"/>
</dbReference>
<organism evidence="3 4">
    <name type="scientific">Metabacillus rhizolycopersici</name>
    <dbReference type="NCBI Taxonomy" id="2875709"/>
    <lineage>
        <taxon>Bacteria</taxon>
        <taxon>Bacillati</taxon>
        <taxon>Bacillota</taxon>
        <taxon>Bacilli</taxon>
        <taxon>Bacillales</taxon>
        <taxon>Bacillaceae</taxon>
        <taxon>Metabacillus</taxon>
    </lineage>
</organism>
<comment type="caution">
    <text evidence="3">The sequence shown here is derived from an EMBL/GenBank/DDBJ whole genome shotgun (WGS) entry which is preliminary data.</text>
</comment>
<feature type="domain" description="4-vinyl reductase 4VR" evidence="2">
    <location>
        <begin position="114"/>
        <end position="176"/>
    </location>
</feature>
<evidence type="ECO:0000256" key="1">
    <source>
        <dbReference type="ARBA" id="ARBA00006754"/>
    </source>
</evidence>
<dbReference type="Gene3D" id="3.30.1380.20">
    <property type="entry name" value="Trafficking protein particle complex subunit 3"/>
    <property type="match status" value="1"/>
</dbReference>
<evidence type="ECO:0000313" key="3">
    <source>
        <dbReference type="EMBL" id="MBZ5752905.1"/>
    </source>
</evidence>
<dbReference type="Pfam" id="PF06505">
    <property type="entry name" value="XylR_N"/>
    <property type="match status" value="1"/>
</dbReference>
<name>A0ABS7UY98_9BACI</name>
<dbReference type="SUPFAM" id="SSF111126">
    <property type="entry name" value="Ligand-binding domain in the NO signalling and Golgi transport"/>
    <property type="match status" value="1"/>
</dbReference>
<dbReference type="InterPro" id="IPR024096">
    <property type="entry name" value="NO_sig/Golgi_transp_ligand-bd"/>
</dbReference>
<gene>
    <name evidence="3" type="ORF">K9V48_22380</name>
</gene>
<dbReference type="Proteomes" id="UP001165287">
    <property type="component" value="Unassembled WGS sequence"/>
</dbReference>
<sequence>MQFHQQMIKEDGALYLENERMILTSSSVFGTLRKDLIENIGMDRMKGFLIRYGWNLGMNDAKKMLQKDLPSIKDILRQGPVLHMMQGYTKVKTSHLQVDYDSNGSVKSVHVEGNWYSSYEAEEHVHQFGTSPLPVCYTLIGYASGYYSGICQHTVIFKEIACKASGNETCQYIGKSLHEWGGQVDNELQYYENKTIVKELEQTYEKLLEERNNLSTTLSIHKRLTEELISGNDLQSIVNIVFETTKRPIVVEDVEFAPVSFAGLPSSRAEEVVSDHKNDRQNGEDLSGYAHQTHHFTYPHYQRLVTSIVLGKRIVGYCSFIYDKESKEHTEVDQMILERVATVCSLYMLNEKNSFEALERVKGHFLEQIINGSFSSKGEIVKRGRYVNIPLDRPYYLISLKYSRFNETLENELHDHEQIMEFVFTYFKGCSNVLIGQRNGHIIILMQIDSENENIVNVNKRFMNSLAKRFLDCSFKMGISTLAEDIDRAKEYYEESITALRMSTSSNRIICFEELGVVGMLIHAQNKEPVKQKAKHLLGPLYEKKQDHAELIKTLYVFLANSCNLEKTMDELMLSMSGLRYRIKKIETLLGKEIRHPTVGYQLFITLQVLIVEGEIKID</sequence>
<dbReference type="RefSeq" id="WP_224141343.1">
    <property type="nucleotide sequence ID" value="NZ_JAIQUM010000074.1"/>
</dbReference>
<dbReference type="InterPro" id="IPR010523">
    <property type="entry name" value="XylR_N"/>
</dbReference>
<dbReference type="PANTHER" id="PTHR33744:SF1">
    <property type="entry name" value="DNA-BINDING TRANSCRIPTIONAL ACTIVATOR ADER"/>
    <property type="match status" value="1"/>
</dbReference>
<dbReference type="Gene3D" id="1.10.10.2840">
    <property type="entry name" value="PucR C-terminal helix-turn-helix domain"/>
    <property type="match status" value="1"/>
</dbReference>
<dbReference type="Pfam" id="PF13556">
    <property type="entry name" value="HTH_30"/>
    <property type="match status" value="1"/>
</dbReference>
<protein>
    <submittedName>
        <fullName evidence="3">XylR N-terminal domain-containing protein</fullName>
    </submittedName>
</protein>
<dbReference type="EMBL" id="JAIQUM010000074">
    <property type="protein sequence ID" value="MBZ5752905.1"/>
    <property type="molecule type" value="Genomic_DNA"/>
</dbReference>
<comment type="similarity">
    <text evidence="1">Belongs to the CdaR family.</text>
</comment>
<keyword evidence="4" id="KW-1185">Reference proteome</keyword>
<evidence type="ECO:0000259" key="2">
    <source>
        <dbReference type="SMART" id="SM00989"/>
    </source>
</evidence>
<dbReference type="InterPro" id="IPR025736">
    <property type="entry name" value="PucR_C-HTH_dom"/>
</dbReference>
<dbReference type="SMART" id="SM00989">
    <property type="entry name" value="V4R"/>
    <property type="match status" value="1"/>
</dbReference>
<evidence type="ECO:0000313" key="4">
    <source>
        <dbReference type="Proteomes" id="UP001165287"/>
    </source>
</evidence>
<dbReference type="InterPro" id="IPR051448">
    <property type="entry name" value="CdaR-like_regulators"/>
</dbReference>
<dbReference type="Pfam" id="PF17853">
    <property type="entry name" value="GGDEF_2"/>
    <property type="match status" value="1"/>
</dbReference>
<dbReference type="InterPro" id="IPR004096">
    <property type="entry name" value="V4R"/>
</dbReference>
<accession>A0ABS7UY98</accession>
<dbReference type="InterPro" id="IPR041522">
    <property type="entry name" value="CdaR_GGDEF"/>
</dbReference>
<reference evidence="3" key="1">
    <citation type="submission" date="2024-05" db="EMBL/GenBank/DDBJ databases">
        <title>Metabacillus sp. nov., isolated from the rhizosphere soil of tomato plants.</title>
        <authorList>
            <person name="Ma R."/>
        </authorList>
    </citation>
    <scope>NUCLEOTIDE SEQUENCE</scope>
    <source>
        <strain evidence="3">DBTR6</strain>
    </source>
</reference>
<dbReference type="InterPro" id="IPR042070">
    <property type="entry name" value="PucR_C-HTH_sf"/>
</dbReference>